<protein>
    <submittedName>
        <fullName evidence="1">Uncharacterized protein</fullName>
    </submittedName>
</protein>
<dbReference type="RefSeq" id="WP_143148893.1">
    <property type="nucleotide sequence ID" value="NZ_FQUK01000036.1"/>
</dbReference>
<dbReference type="EMBL" id="FQUK01000036">
    <property type="protein sequence ID" value="SHF16758.1"/>
    <property type="molecule type" value="Genomic_DNA"/>
</dbReference>
<evidence type="ECO:0000313" key="2">
    <source>
        <dbReference type="Proteomes" id="UP000242857"/>
    </source>
</evidence>
<gene>
    <name evidence="1" type="ORF">SAMN02745204_01929</name>
</gene>
<dbReference type="Proteomes" id="UP000242857">
    <property type="component" value="Unassembled WGS sequence"/>
</dbReference>
<reference evidence="2" key="1">
    <citation type="submission" date="2016-11" db="EMBL/GenBank/DDBJ databases">
        <authorList>
            <person name="Varghese N."/>
            <person name="Submissions S."/>
        </authorList>
    </citation>
    <scope>NUCLEOTIDE SEQUENCE [LARGE SCALE GENOMIC DNA]</scope>
    <source>
        <strain evidence="2">DSM 14834</strain>
    </source>
</reference>
<sequence>MQSVSRVYNFGILLAGSLALMGCVEPSHGRAESARNNEKPLHESAVPVMGAVSASHALQTRGRASENPASVLGFDYTSDAQGALALGIPSVGIASYYRALPDYLLENRAKSGEKFAMAFFVERIAMDILEFQRARRSVEHLSPDGGTGPLRNFGKMSVTLSALMQDPTNAMAGYLWGLAHSASIFGAPDEPIVAGIRLAGVRGDVRAAEFERQFRSTHPNLDEAKIKMYFDSGRRAMEMAAQPRNP</sequence>
<dbReference type="AlphaFoldDB" id="A0A1M4ZFN0"/>
<keyword evidence="2" id="KW-1185">Reference proteome</keyword>
<proteinExistence type="predicted"/>
<accession>A0A1M4ZFN0</accession>
<name>A0A1M4ZFN0_9GAMM</name>
<organism evidence="1 2">
    <name type="scientific">Thermomonas hydrothermalis</name>
    <dbReference type="NCBI Taxonomy" id="213588"/>
    <lineage>
        <taxon>Bacteria</taxon>
        <taxon>Pseudomonadati</taxon>
        <taxon>Pseudomonadota</taxon>
        <taxon>Gammaproteobacteria</taxon>
        <taxon>Lysobacterales</taxon>
        <taxon>Lysobacteraceae</taxon>
        <taxon>Thermomonas</taxon>
    </lineage>
</organism>
<evidence type="ECO:0000313" key="1">
    <source>
        <dbReference type="EMBL" id="SHF16758.1"/>
    </source>
</evidence>
<dbReference type="PROSITE" id="PS51257">
    <property type="entry name" value="PROKAR_LIPOPROTEIN"/>
    <property type="match status" value="1"/>
</dbReference>